<gene>
    <name evidence="2" type="ORF">DEBURN_LOCUS5356</name>
</gene>
<evidence type="ECO:0000313" key="3">
    <source>
        <dbReference type="Proteomes" id="UP000789706"/>
    </source>
</evidence>
<dbReference type="AlphaFoldDB" id="A0A9N9A2J5"/>
<dbReference type="PANTHER" id="PTHR28058:SF1">
    <property type="entry name" value="SMALL RIBOSOMAL SUBUNIT PROTEIN BS1M"/>
    <property type="match status" value="1"/>
</dbReference>
<feature type="region of interest" description="Disordered" evidence="1">
    <location>
        <begin position="273"/>
        <end position="304"/>
    </location>
</feature>
<dbReference type="OrthoDB" id="2735536at2759"/>
<dbReference type="EMBL" id="CAJVPK010000472">
    <property type="protein sequence ID" value="CAG8514685.1"/>
    <property type="molecule type" value="Genomic_DNA"/>
</dbReference>
<name>A0A9N9A2J5_9GLOM</name>
<dbReference type="Pfam" id="PF11709">
    <property type="entry name" value="Mit_ribos_Mrp51"/>
    <property type="match status" value="1"/>
</dbReference>
<evidence type="ECO:0000313" key="2">
    <source>
        <dbReference type="EMBL" id="CAG8514685.1"/>
    </source>
</evidence>
<feature type="compositionally biased region" description="Basic and acidic residues" evidence="1">
    <location>
        <begin position="282"/>
        <end position="293"/>
    </location>
</feature>
<comment type="caution">
    <text evidence="2">The sequence shown here is derived from an EMBL/GenBank/DDBJ whole genome shotgun (WGS) entry which is preliminary data.</text>
</comment>
<dbReference type="Proteomes" id="UP000789706">
    <property type="component" value="Unassembled WGS sequence"/>
</dbReference>
<dbReference type="InterPro" id="IPR016712">
    <property type="entry name" value="Rbsml_bS1m-like"/>
</dbReference>
<reference evidence="2" key="1">
    <citation type="submission" date="2021-06" db="EMBL/GenBank/DDBJ databases">
        <authorList>
            <person name="Kallberg Y."/>
            <person name="Tangrot J."/>
            <person name="Rosling A."/>
        </authorList>
    </citation>
    <scope>NUCLEOTIDE SEQUENCE</scope>
    <source>
        <strain evidence="2">AZ414A</strain>
    </source>
</reference>
<proteinExistence type="predicted"/>
<dbReference type="PANTHER" id="PTHR28058">
    <property type="entry name" value="37S RIBOSOMAL PROTEIN MRP51, MITOCHONDRIAL"/>
    <property type="match status" value="1"/>
</dbReference>
<protein>
    <submittedName>
        <fullName evidence="2">9295_t:CDS:1</fullName>
    </submittedName>
</protein>
<keyword evidence="3" id="KW-1185">Reference proteome</keyword>
<accession>A0A9N9A2J5</accession>
<organism evidence="2 3">
    <name type="scientific">Diversispora eburnea</name>
    <dbReference type="NCBI Taxonomy" id="1213867"/>
    <lineage>
        <taxon>Eukaryota</taxon>
        <taxon>Fungi</taxon>
        <taxon>Fungi incertae sedis</taxon>
        <taxon>Mucoromycota</taxon>
        <taxon>Glomeromycotina</taxon>
        <taxon>Glomeromycetes</taxon>
        <taxon>Diversisporales</taxon>
        <taxon>Diversisporaceae</taxon>
        <taxon>Diversispora</taxon>
    </lineage>
</organism>
<evidence type="ECO:0000256" key="1">
    <source>
        <dbReference type="SAM" id="MobiDB-lite"/>
    </source>
</evidence>
<sequence length="304" mass="34951">MSFYELLRKSRLASFDPSIPQVYTTHMRYRSRGEWGMKRNLPNFLRTNNIIVEALDTIEHQTPYKSAETFVKFTKRWKENYPFSKVSKPMDNKPKLFNIGKMTDKEFKKFLREKVEPKKWEYRNSINNDTKTLQDFINALNITYERKPSTIHGLTYSHNNPGTNIVVQGRVLNKDMPSGFAVGISGMVANILSRKNVPLNQISREKLESFYVEKAEFDSQGKPVVKVSKTPALNLQEALLPLKSYSDPSSSSSASLEQSEILNRIVNMIKVGNDSEQSIEQETTKTETPRFEDAFSELSIKKTS</sequence>